<dbReference type="InterPro" id="IPR037457">
    <property type="entry name" value="M28_QC"/>
</dbReference>
<keyword evidence="3" id="KW-0479">Metal-binding</keyword>
<dbReference type="Gene3D" id="3.40.630.10">
    <property type="entry name" value="Zn peptidases"/>
    <property type="match status" value="1"/>
</dbReference>
<dbReference type="PANTHER" id="PTHR12283:SF6">
    <property type="entry name" value="GLUTAMINYL-PEPTIDE CYCLOTRANSFERASE-RELATED"/>
    <property type="match status" value="1"/>
</dbReference>
<comment type="similarity">
    <text evidence="3">Belongs to the peptidase M28 family.</text>
</comment>
<keyword evidence="1" id="KW-0808">Transferase</keyword>
<dbReference type="CDD" id="cd03880">
    <property type="entry name" value="M28_QC_like"/>
    <property type="match status" value="1"/>
</dbReference>
<dbReference type="OrthoDB" id="3907302at2759"/>
<evidence type="ECO:0000256" key="1">
    <source>
        <dbReference type="ARBA" id="ARBA00022679"/>
    </source>
</evidence>
<evidence type="ECO:0000256" key="2">
    <source>
        <dbReference type="ARBA" id="ARBA00023315"/>
    </source>
</evidence>
<dbReference type="PANTHER" id="PTHR12283">
    <property type="entry name" value="GLUTAMINYL-PEPTIDE CYCLOTRANSFERASE"/>
    <property type="match status" value="1"/>
</dbReference>
<keyword evidence="3" id="KW-0645">Protease</keyword>
<dbReference type="InterPro" id="IPR007484">
    <property type="entry name" value="Peptidase_M28"/>
</dbReference>
<keyword evidence="3" id="KW-0732">Signal</keyword>
<evidence type="ECO:0000259" key="4">
    <source>
        <dbReference type="Pfam" id="PF04389"/>
    </source>
</evidence>
<dbReference type="Proteomes" id="UP001149165">
    <property type="component" value="Unassembled WGS sequence"/>
</dbReference>
<keyword evidence="3" id="KW-0378">Hydrolase</keyword>
<reference evidence="5" key="2">
    <citation type="journal article" date="2023" name="IMA Fungus">
        <title>Comparative genomic study of the Penicillium genus elucidates a diverse pangenome and 15 lateral gene transfer events.</title>
        <authorList>
            <person name="Petersen C."/>
            <person name="Sorensen T."/>
            <person name="Nielsen M.R."/>
            <person name="Sondergaard T.E."/>
            <person name="Sorensen J.L."/>
            <person name="Fitzpatrick D.A."/>
            <person name="Frisvad J.C."/>
            <person name="Nielsen K.L."/>
        </authorList>
    </citation>
    <scope>NUCLEOTIDE SEQUENCE</scope>
    <source>
        <strain evidence="5">IBT 30069</strain>
    </source>
</reference>
<accession>A0A9W9KIW9</accession>
<feature type="signal peptide" evidence="3">
    <location>
        <begin position="1"/>
        <end position="28"/>
    </location>
</feature>
<organism evidence="5 6">
    <name type="scientific">Penicillium angulare</name>
    <dbReference type="NCBI Taxonomy" id="116970"/>
    <lineage>
        <taxon>Eukaryota</taxon>
        <taxon>Fungi</taxon>
        <taxon>Dikarya</taxon>
        <taxon>Ascomycota</taxon>
        <taxon>Pezizomycotina</taxon>
        <taxon>Eurotiomycetes</taxon>
        <taxon>Eurotiomycetidae</taxon>
        <taxon>Eurotiales</taxon>
        <taxon>Aspergillaceae</taxon>
        <taxon>Penicillium</taxon>
    </lineage>
</organism>
<dbReference type="GO" id="GO:0008270">
    <property type="term" value="F:zinc ion binding"/>
    <property type="evidence" value="ECO:0007669"/>
    <property type="project" value="TreeGrafter"/>
</dbReference>
<dbReference type="AlphaFoldDB" id="A0A9W9KIW9"/>
<proteinExistence type="inferred from homology"/>
<dbReference type="SUPFAM" id="SSF53187">
    <property type="entry name" value="Zn-dependent exopeptidases"/>
    <property type="match status" value="1"/>
</dbReference>
<keyword evidence="3" id="KW-0862">Zinc</keyword>
<sequence length="393" mass="43854">MSTVLRSLCGYFILLCLGLLLLLSPGQAYEELSDETLKLLPRPSHDFDIHDGAILSPLLQTRVPGTAGHDAVLEHLVSFIRTTLPKWDIELQNSTSKTPLSNGKDVPFVNVIATRDPPRASVGDVELLTLVAHYDSKLTPEGFIGAIDSAAPCAMIMHAMRSIDAALDKKWAAMEKGMGSTFDEEVGIQVLFLDGEEAFDHWTDEDSLYGARSLAETWDSQMNPAMSTFKTKLSSISLFVLLDLLGSKNPSIVSFYQTTHWAYQRLGSLERRLRSLNKFKAPSDPWFIDTSKDFRQIVPMGGIQDDHIPFLARGVEIVHVIDFAPFKGFPEVWHTMDDDGEHLDMDTVEDWSVLVTAFAAEWMELGDFLAQSESGKARRDEVFEADLDKKTEL</sequence>
<evidence type="ECO:0000256" key="3">
    <source>
        <dbReference type="RuleBase" id="RU361240"/>
    </source>
</evidence>
<comment type="caution">
    <text evidence="5">The sequence shown here is derived from an EMBL/GenBank/DDBJ whole genome shotgun (WGS) entry which is preliminary data.</text>
</comment>
<dbReference type="GO" id="GO:0006508">
    <property type="term" value="P:proteolysis"/>
    <property type="evidence" value="ECO:0007669"/>
    <property type="project" value="UniProtKB-KW"/>
</dbReference>
<feature type="chain" id="PRO_5041017908" description="Peptide hydrolase" evidence="3">
    <location>
        <begin position="29"/>
        <end position="393"/>
    </location>
</feature>
<feature type="domain" description="Peptidase M28" evidence="4">
    <location>
        <begin position="110"/>
        <end position="357"/>
    </location>
</feature>
<dbReference type="EC" id="3.4.-.-" evidence="3"/>
<protein>
    <recommendedName>
        <fullName evidence="3">Peptide hydrolase</fullName>
        <ecNumber evidence="3">3.4.-.-</ecNumber>
    </recommendedName>
</protein>
<evidence type="ECO:0000313" key="5">
    <source>
        <dbReference type="EMBL" id="KAJ5108090.1"/>
    </source>
</evidence>
<dbReference type="GO" id="GO:0008233">
    <property type="term" value="F:peptidase activity"/>
    <property type="evidence" value="ECO:0007669"/>
    <property type="project" value="UniProtKB-KW"/>
</dbReference>
<keyword evidence="2" id="KW-0012">Acyltransferase</keyword>
<keyword evidence="6" id="KW-1185">Reference proteome</keyword>
<reference evidence="5" key="1">
    <citation type="submission" date="2022-11" db="EMBL/GenBank/DDBJ databases">
        <authorList>
            <person name="Petersen C."/>
        </authorList>
    </citation>
    <scope>NUCLEOTIDE SEQUENCE</scope>
    <source>
        <strain evidence="5">IBT 30069</strain>
    </source>
</reference>
<dbReference type="InterPro" id="IPR040234">
    <property type="entry name" value="QC/QCL"/>
</dbReference>
<dbReference type="GO" id="GO:0016603">
    <property type="term" value="F:glutaminyl-peptide cyclotransferase activity"/>
    <property type="evidence" value="ECO:0007669"/>
    <property type="project" value="InterPro"/>
</dbReference>
<name>A0A9W9KIW9_9EURO</name>
<gene>
    <name evidence="5" type="ORF">N7456_004765</name>
</gene>
<evidence type="ECO:0000313" key="6">
    <source>
        <dbReference type="Proteomes" id="UP001149165"/>
    </source>
</evidence>
<dbReference type="EMBL" id="JAPQKH010000003">
    <property type="protein sequence ID" value="KAJ5108090.1"/>
    <property type="molecule type" value="Genomic_DNA"/>
</dbReference>
<dbReference type="Pfam" id="PF04389">
    <property type="entry name" value="Peptidase_M28"/>
    <property type="match status" value="1"/>
</dbReference>